<sequence>MCSSESDHSFEMENTQNALEQIEHVSPNNTSSDEDVYVEDIYVEDIDPNPIKLSDLFEDIRSHFDEKTIAKMKSKNIDPLRMLNRKQKIRLKNIKEQTKNINKLIDNNKQMNVVYRSFEKQIRKLGRTLIAFIKRLIEIEDNYCETNVMIKLTEKLNEIRLLFMESDANFFIIQERFESIFVYFKMLRPVIDASIKHQASMISELEKERRERNILERCEEIKNLTISDQDNLKDATLEEKVGSLREDRKILVFTACMLNFLSEKQVEEAIEKHLEEYSIDGPE</sequence>
<reference evidence="1 2" key="1">
    <citation type="journal article" date="2011" name="Proc. Natl. Acad. Sci. U.S.A.">
        <title>Evolutionary erosion of yeast sex chromosomes by mating-type switching accidents.</title>
        <authorList>
            <person name="Gordon J.L."/>
            <person name="Armisen D."/>
            <person name="Proux-Wera E."/>
            <person name="Oheigeartaigh S.S."/>
            <person name="Byrne K.P."/>
            <person name="Wolfe K.H."/>
        </authorList>
    </citation>
    <scope>NUCLEOTIDE SEQUENCE [LARGE SCALE GENOMIC DNA]</scope>
    <source>
        <strain evidence="2">ATCC 34711 / CBS 6284 / DSM 70876 / NBRC 10599 / NRRL Y-10934 / UCD 77-7</strain>
    </source>
</reference>
<dbReference type="HOGENOM" id="CLU_984118_0_0_1"/>
<name>I2H751_HENB6</name>
<evidence type="ECO:0000313" key="1">
    <source>
        <dbReference type="EMBL" id="CCH62203.1"/>
    </source>
</evidence>
<dbReference type="GeneID" id="14497335"/>
<proteinExistence type="predicted"/>
<dbReference type="Proteomes" id="UP000002866">
    <property type="component" value="Chromosome 7"/>
</dbReference>
<organism evidence="1 2">
    <name type="scientific">Henningerozyma blattae (strain ATCC 34711 / CBS 6284 / DSM 70876 / NBRC 10599 / NRRL Y-10934 / UCD 77-7)</name>
    <name type="common">Yeast</name>
    <name type="synonym">Tetrapisispora blattae</name>
    <dbReference type="NCBI Taxonomy" id="1071380"/>
    <lineage>
        <taxon>Eukaryota</taxon>
        <taxon>Fungi</taxon>
        <taxon>Dikarya</taxon>
        <taxon>Ascomycota</taxon>
        <taxon>Saccharomycotina</taxon>
        <taxon>Saccharomycetes</taxon>
        <taxon>Saccharomycetales</taxon>
        <taxon>Saccharomycetaceae</taxon>
        <taxon>Henningerozyma</taxon>
    </lineage>
</organism>
<dbReference type="EMBL" id="HE806322">
    <property type="protein sequence ID" value="CCH62203.1"/>
    <property type="molecule type" value="Genomic_DNA"/>
</dbReference>
<evidence type="ECO:0000313" key="2">
    <source>
        <dbReference type="Proteomes" id="UP000002866"/>
    </source>
</evidence>
<dbReference type="RefSeq" id="XP_004181722.1">
    <property type="nucleotide sequence ID" value="XM_004181674.1"/>
</dbReference>
<dbReference type="AlphaFoldDB" id="I2H751"/>
<dbReference type="InParanoid" id="I2H751"/>
<gene>
    <name evidence="1" type="primary">TBLA0G02650</name>
    <name evidence="1" type="ORF">TBLA_0G02650</name>
</gene>
<dbReference type="KEGG" id="tbl:TBLA_0G02650"/>
<protein>
    <submittedName>
        <fullName evidence="1">Uncharacterized protein</fullName>
    </submittedName>
</protein>
<accession>I2H751</accession>
<keyword evidence="2" id="KW-1185">Reference proteome</keyword>